<dbReference type="Proteomes" id="UP001237823">
    <property type="component" value="Unassembled WGS sequence"/>
</dbReference>
<reference evidence="2 3" key="1">
    <citation type="submission" date="2023-06" db="EMBL/GenBank/DDBJ databases">
        <authorList>
            <person name="Feng G."/>
            <person name="Li J."/>
            <person name="Zhu H."/>
        </authorList>
    </citation>
    <scope>NUCLEOTIDE SEQUENCE [LARGE SCALE GENOMIC DNA]</scope>
    <source>
        <strain evidence="2 3">RHCKG23</strain>
    </source>
</reference>
<name>A0ABT7T7E5_9MICO</name>
<feature type="chain" id="PRO_5047020675" description="Secreted protein" evidence="1">
    <location>
        <begin position="38"/>
        <end position="236"/>
    </location>
</feature>
<evidence type="ECO:0000256" key="1">
    <source>
        <dbReference type="SAM" id="SignalP"/>
    </source>
</evidence>
<keyword evidence="1" id="KW-0732">Signal</keyword>
<evidence type="ECO:0008006" key="4">
    <source>
        <dbReference type="Google" id="ProtNLM"/>
    </source>
</evidence>
<protein>
    <recommendedName>
        <fullName evidence="4">Secreted protein</fullName>
    </recommendedName>
</protein>
<evidence type="ECO:0000313" key="3">
    <source>
        <dbReference type="Proteomes" id="UP001237823"/>
    </source>
</evidence>
<comment type="caution">
    <text evidence="2">The sequence shown here is derived from an EMBL/GenBank/DDBJ whole genome shotgun (WGS) entry which is preliminary data.</text>
</comment>
<dbReference type="RefSeq" id="WP_289458957.1">
    <property type="nucleotide sequence ID" value="NZ_JAUCML010000006.1"/>
</dbReference>
<sequence length="236" mass="24110">MTMLIGENSMKKKTMLAAFVVPMTAALLTVGALPADAVTPSSGHGGYVVVDPAAAQVTDQGVFYPTGKIGADTVVVVPEADGSLPNGLTTSKLQQLYGSRVALPASARGGSEATSQRVTAAAASNYAYLASSASSWSRSFAGPNIIGADAAVTVKYRFTVASSTAQTNAGQGLGYYRGYNGSQFGTWSKWYNLGVADTRTPGSTSVPWGNVSAQTMFRAKCATSTICSGSFSASGV</sequence>
<keyword evidence="3" id="KW-1185">Reference proteome</keyword>
<proteinExistence type="predicted"/>
<dbReference type="EMBL" id="JAUCML010000006">
    <property type="protein sequence ID" value="MDM7885505.1"/>
    <property type="molecule type" value="Genomic_DNA"/>
</dbReference>
<gene>
    <name evidence="2" type="ORF">QUG92_10340</name>
</gene>
<evidence type="ECO:0000313" key="2">
    <source>
        <dbReference type="EMBL" id="MDM7885505.1"/>
    </source>
</evidence>
<organism evidence="2 3">
    <name type="scientific">Curtobacterium citri</name>
    <dbReference type="NCBI Taxonomy" id="3055139"/>
    <lineage>
        <taxon>Bacteria</taxon>
        <taxon>Bacillati</taxon>
        <taxon>Actinomycetota</taxon>
        <taxon>Actinomycetes</taxon>
        <taxon>Micrococcales</taxon>
        <taxon>Microbacteriaceae</taxon>
        <taxon>Curtobacterium</taxon>
    </lineage>
</organism>
<accession>A0ABT7T7E5</accession>
<feature type="signal peptide" evidence="1">
    <location>
        <begin position="1"/>
        <end position="37"/>
    </location>
</feature>